<evidence type="ECO:0000313" key="2">
    <source>
        <dbReference type="EMBL" id="MFC4160654.1"/>
    </source>
</evidence>
<dbReference type="Proteomes" id="UP001595791">
    <property type="component" value="Unassembled WGS sequence"/>
</dbReference>
<evidence type="ECO:0000256" key="1">
    <source>
        <dbReference type="SAM" id="Phobius"/>
    </source>
</evidence>
<dbReference type="EMBL" id="JBHSBU010000001">
    <property type="protein sequence ID" value="MFC4160654.1"/>
    <property type="molecule type" value="Genomic_DNA"/>
</dbReference>
<protein>
    <recommendedName>
        <fullName evidence="4">Type IV pilus modification protein PilV</fullName>
    </recommendedName>
</protein>
<keyword evidence="1" id="KW-1133">Transmembrane helix</keyword>
<name>A0ABV8MRG2_9NEIS</name>
<sequence>MTPRISSQRPRLRKGQDGLILLESLVAILIFSLGVLALLALQGNTMKRVGDNKYRADAAYLANELIGTIWATGAVDKAKINTFACAAPCVDSSNVELKAWLGRVQGALPGVVLASKANAPAITVVNSAAGRQVTITLNWAVPSTQGGAPMTGRYQATAYINPN</sequence>
<comment type="caution">
    <text evidence="2">The sequence shown here is derived from an EMBL/GenBank/DDBJ whole genome shotgun (WGS) entry which is preliminary data.</text>
</comment>
<organism evidence="2 3">
    <name type="scientific">Chitinimonas lacunae</name>
    <dbReference type="NCBI Taxonomy" id="1963018"/>
    <lineage>
        <taxon>Bacteria</taxon>
        <taxon>Pseudomonadati</taxon>
        <taxon>Pseudomonadota</taxon>
        <taxon>Betaproteobacteria</taxon>
        <taxon>Neisseriales</taxon>
        <taxon>Chitinibacteraceae</taxon>
        <taxon>Chitinimonas</taxon>
    </lineage>
</organism>
<proteinExistence type="predicted"/>
<dbReference type="RefSeq" id="WP_378165718.1">
    <property type="nucleotide sequence ID" value="NZ_JBHSBU010000001.1"/>
</dbReference>
<gene>
    <name evidence="2" type="ORF">ACFOW7_15040</name>
</gene>
<keyword evidence="1" id="KW-0472">Membrane</keyword>
<feature type="transmembrane region" description="Helical" evidence="1">
    <location>
        <begin position="20"/>
        <end position="41"/>
    </location>
</feature>
<keyword evidence="1" id="KW-0812">Transmembrane</keyword>
<evidence type="ECO:0008006" key="4">
    <source>
        <dbReference type="Google" id="ProtNLM"/>
    </source>
</evidence>
<reference evidence="3" key="1">
    <citation type="journal article" date="2019" name="Int. J. Syst. Evol. Microbiol.">
        <title>The Global Catalogue of Microorganisms (GCM) 10K type strain sequencing project: providing services to taxonomists for standard genome sequencing and annotation.</title>
        <authorList>
            <consortium name="The Broad Institute Genomics Platform"/>
            <consortium name="The Broad Institute Genome Sequencing Center for Infectious Disease"/>
            <person name="Wu L."/>
            <person name="Ma J."/>
        </authorList>
    </citation>
    <scope>NUCLEOTIDE SEQUENCE [LARGE SCALE GENOMIC DNA]</scope>
    <source>
        <strain evidence="3">LMG 29894</strain>
    </source>
</reference>
<keyword evidence="3" id="KW-1185">Reference proteome</keyword>
<evidence type="ECO:0000313" key="3">
    <source>
        <dbReference type="Proteomes" id="UP001595791"/>
    </source>
</evidence>
<accession>A0ABV8MRG2</accession>